<reference evidence="1 2" key="1">
    <citation type="submission" date="2019-03" db="EMBL/GenBank/DDBJ databases">
        <title>First draft genome of Liparis tanakae, snailfish: a comprehensive survey of snailfish specific genes.</title>
        <authorList>
            <person name="Kim W."/>
            <person name="Song I."/>
            <person name="Jeong J.-H."/>
            <person name="Kim D."/>
            <person name="Kim S."/>
            <person name="Ryu S."/>
            <person name="Song J.Y."/>
            <person name="Lee S.K."/>
        </authorList>
    </citation>
    <scope>NUCLEOTIDE SEQUENCE [LARGE SCALE GENOMIC DNA]</scope>
    <source>
        <tissue evidence="1">Muscle</tissue>
    </source>
</reference>
<dbReference type="EMBL" id="SRLO01004000">
    <property type="protein sequence ID" value="TNN30909.1"/>
    <property type="molecule type" value="Genomic_DNA"/>
</dbReference>
<proteinExistence type="predicted"/>
<organism evidence="1 2">
    <name type="scientific">Liparis tanakae</name>
    <name type="common">Tanaka's snailfish</name>
    <dbReference type="NCBI Taxonomy" id="230148"/>
    <lineage>
        <taxon>Eukaryota</taxon>
        <taxon>Metazoa</taxon>
        <taxon>Chordata</taxon>
        <taxon>Craniata</taxon>
        <taxon>Vertebrata</taxon>
        <taxon>Euteleostomi</taxon>
        <taxon>Actinopterygii</taxon>
        <taxon>Neopterygii</taxon>
        <taxon>Teleostei</taxon>
        <taxon>Neoteleostei</taxon>
        <taxon>Acanthomorphata</taxon>
        <taxon>Eupercaria</taxon>
        <taxon>Perciformes</taxon>
        <taxon>Cottioidei</taxon>
        <taxon>Cottales</taxon>
        <taxon>Liparidae</taxon>
        <taxon>Liparis</taxon>
    </lineage>
</organism>
<gene>
    <name evidence="1" type="ORF">EYF80_058938</name>
</gene>
<accession>A0A4Z2EQ36</accession>
<name>A0A4Z2EQ36_9TELE</name>
<evidence type="ECO:0000313" key="2">
    <source>
        <dbReference type="Proteomes" id="UP000314294"/>
    </source>
</evidence>
<dbReference type="AlphaFoldDB" id="A0A4Z2EQ36"/>
<dbReference type="Proteomes" id="UP000314294">
    <property type="component" value="Unassembled WGS sequence"/>
</dbReference>
<sequence length="119" mass="13360">MPTGTELQRRVWETLKADRRRETGESPAGPTLHGDFEWGDVHLVFDGDLAAVATGVSVHHFDDGHLTSLNCRCFPALLLRSSHFPFSHFMFGFLNRLVEVILVTNVKSFPAGMRCSRSF</sequence>
<comment type="caution">
    <text evidence="1">The sequence shown here is derived from an EMBL/GenBank/DDBJ whole genome shotgun (WGS) entry which is preliminary data.</text>
</comment>
<protein>
    <submittedName>
        <fullName evidence="1">Uncharacterized protein</fullName>
    </submittedName>
</protein>
<keyword evidence="2" id="KW-1185">Reference proteome</keyword>
<evidence type="ECO:0000313" key="1">
    <source>
        <dbReference type="EMBL" id="TNN30909.1"/>
    </source>
</evidence>